<organism evidence="2">
    <name type="scientific">Arion vulgaris</name>
    <dbReference type="NCBI Taxonomy" id="1028688"/>
    <lineage>
        <taxon>Eukaryota</taxon>
        <taxon>Metazoa</taxon>
        <taxon>Spiralia</taxon>
        <taxon>Lophotrochozoa</taxon>
        <taxon>Mollusca</taxon>
        <taxon>Gastropoda</taxon>
        <taxon>Heterobranchia</taxon>
        <taxon>Euthyneura</taxon>
        <taxon>Panpulmonata</taxon>
        <taxon>Eupulmonata</taxon>
        <taxon>Stylommatophora</taxon>
        <taxon>Helicina</taxon>
        <taxon>Arionoidea</taxon>
        <taxon>Arionidae</taxon>
        <taxon>Arion</taxon>
    </lineage>
</organism>
<reference evidence="2" key="1">
    <citation type="submission" date="2014-12" db="EMBL/GenBank/DDBJ databases">
        <title>Insight into the proteome of Arion vulgaris.</title>
        <authorList>
            <person name="Aradska J."/>
            <person name="Bulat T."/>
            <person name="Smidak R."/>
            <person name="Sarate P."/>
            <person name="Gangsoo J."/>
            <person name="Sialana F."/>
            <person name="Bilban M."/>
            <person name="Lubec G."/>
        </authorList>
    </citation>
    <scope>NUCLEOTIDE SEQUENCE</scope>
    <source>
        <tissue evidence="2">Skin</tissue>
    </source>
</reference>
<gene>
    <name evidence="2" type="primary">ORF67265</name>
</gene>
<protein>
    <submittedName>
        <fullName evidence="2">Uncharacterized protein</fullName>
    </submittedName>
</protein>
<feature type="non-terminal residue" evidence="2">
    <location>
        <position position="265"/>
    </location>
</feature>
<dbReference type="EMBL" id="HACG01021822">
    <property type="protein sequence ID" value="CEK68687.1"/>
    <property type="molecule type" value="Transcribed_RNA"/>
</dbReference>
<feature type="region of interest" description="Disordered" evidence="1">
    <location>
        <begin position="148"/>
        <end position="265"/>
    </location>
</feature>
<evidence type="ECO:0000256" key="1">
    <source>
        <dbReference type="SAM" id="MobiDB-lite"/>
    </source>
</evidence>
<accession>A0A0B6ZJV0</accession>
<sequence>GYGDVQSTEESNTDALTLELSEEGLSHTTQIYAQPLSASSISSLSSTLGSIACKGDMDMSHHQQQSDWMNSRLPAYNSNQLCSFDYSANRSVHQGLSYSQPKNLLWSQGLSKEELVDSSHVEGDGVDTKCDERLGTGSFSITNLKPTYDANQSARRPVVNKIQTRRPAVQGSASSGDNKKSGVISSRQSAVPTRKVVQPAKSGSHSDTSGRVNTAVVRQNSGGEQAKGNTNGVSSSCSNQSRVTQGPVFSTAPRSNSHTSLASSS</sequence>
<evidence type="ECO:0000313" key="2">
    <source>
        <dbReference type="EMBL" id="CEK68687.1"/>
    </source>
</evidence>
<dbReference type="AlphaFoldDB" id="A0A0B6ZJV0"/>
<feature type="non-terminal residue" evidence="2">
    <location>
        <position position="1"/>
    </location>
</feature>
<name>A0A0B6ZJV0_9EUPU</name>
<proteinExistence type="predicted"/>
<feature type="compositionally biased region" description="Polar residues" evidence="1">
    <location>
        <begin position="201"/>
        <end position="265"/>
    </location>
</feature>